<keyword evidence="3" id="KW-1185">Reference proteome</keyword>
<accession>A0A080M558</accession>
<dbReference type="Proteomes" id="UP000021315">
    <property type="component" value="Unassembled WGS sequence"/>
</dbReference>
<proteinExistence type="predicted"/>
<comment type="caution">
    <text evidence="2">The sequence shown here is derived from an EMBL/GenBank/DDBJ whole genome shotgun (WGS) entry which is preliminary data.</text>
</comment>
<protein>
    <submittedName>
        <fullName evidence="2">Exosortase A system-associated hydrolase 2</fullName>
    </submittedName>
</protein>
<dbReference type="SUPFAM" id="SSF53474">
    <property type="entry name" value="alpha/beta-Hydrolases"/>
    <property type="match status" value="1"/>
</dbReference>
<keyword evidence="2" id="KW-0378">Hydrolase</keyword>
<dbReference type="InterPro" id="IPR029058">
    <property type="entry name" value="AB_hydrolase_fold"/>
</dbReference>
<dbReference type="GO" id="GO:0016787">
    <property type="term" value="F:hydrolase activity"/>
    <property type="evidence" value="ECO:0007669"/>
    <property type="project" value="UniProtKB-KW"/>
</dbReference>
<dbReference type="EMBL" id="JDST02000062">
    <property type="protein sequence ID" value="KFB76151.1"/>
    <property type="molecule type" value="Genomic_DNA"/>
</dbReference>
<evidence type="ECO:0000313" key="2">
    <source>
        <dbReference type="EMBL" id="KFB76151.1"/>
    </source>
</evidence>
<name>A0A080M558_9PROT</name>
<dbReference type="InterPro" id="IPR022742">
    <property type="entry name" value="Hydrolase_4"/>
</dbReference>
<organism evidence="2 3">
    <name type="scientific">Candidatus Accumulibacter cognatus</name>
    <dbReference type="NCBI Taxonomy" id="2954383"/>
    <lineage>
        <taxon>Bacteria</taxon>
        <taxon>Pseudomonadati</taxon>
        <taxon>Pseudomonadota</taxon>
        <taxon>Betaproteobacteria</taxon>
        <taxon>Candidatus Accumulibacter</taxon>
    </lineage>
</organism>
<gene>
    <name evidence="2" type="ORF">AW06_002781</name>
</gene>
<dbReference type="STRING" id="1453999.AW06_002781"/>
<sequence length="270" mass="29427">MRHPTITGYMGAADKQLFFCFDAPQGATTRPFGFVLCPPFGREYVSTHRVFRQFASRLARAGFPVLRFDYFATGDSAGEDSEGSLEQWLEDVATAVNTLRDHTAGMPVWLAGLRVGASLAALYAAQHQDVAGLILWDAVVDGKRYVDKLLEAHQQRFRQTTGQGQPLPSTDGVREIFGALLSPRLASGLRAIDLATLPRAPALQILLMSSSPQADPDALGNRLAALGASVDRKHVPWPELWAEGAEMNDVLMPPARVLQAMVESAQGERR</sequence>
<dbReference type="AlphaFoldDB" id="A0A080M558"/>
<feature type="domain" description="Serine aminopeptidase S33" evidence="1">
    <location>
        <begin position="49"/>
        <end position="155"/>
    </location>
</feature>
<evidence type="ECO:0000259" key="1">
    <source>
        <dbReference type="Pfam" id="PF12146"/>
    </source>
</evidence>
<evidence type="ECO:0000313" key="3">
    <source>
        <dbReference type="Proteomes" id="UP000021315"/>
    </source>
</evidence>
<dbReference type="Pfam" id="PF12146">
    <property type="entry name" value="Hydrolase_4"/>
    <property type="match status" value="1"/>
</dbReference>
<dbReference type="RefSeq" id="WP_171047221.1">
    <property type="nucleotide sequence ID" value="NZ_JDST02000062.1"/>
</dbReference>
<reference evidence="2" key="1">
    <citation type="submission" date="2014-02" db="EMBL/GenBank/DDBJ databases">
        <title>Expanding our view of genomic diversity in Candidatus Accumulibacter clades.</title>
        <authorList>
            <person name="Skennerton C.T."/>
            <person name="Barr J.J."/>
            <person name="Slater F.R."/>
            <person name="Bond P.L."/>
            <person name="Tyson G.W."/>
        </authorList>
    </citation>
    <scope>NUCLEOTIDE SEQUENCE [LARGE SCALE GENOMIC DNA]</scope>
</reference>
<dbReference type="Gene3D" id="3.40.50.1820">
    <property type="entry name" value="alpha/beta hydrolase"/>
    <property type="match status" value="1"/>
</dbReference>